<feature type="region of interest" description="Disordered" evidence="8">
    <location>
        <begin position="97"/>
        <end position="162"/>
    </location>
</feature>
<comment type="subcellular location">
    <subcellularLocation>
        <location evidence="1">Nucleus</location>
    </subcellularLocation>
</comment>
<feature type="compositionally biased region" description="Basic and acidic residues" evidence="8">
    <location>
        <begin position="120"/>
        <end position="130"/>
    </location>
</feature>
<evidence type="ECO:0000256" key="7">
    <source>
        <dbReference type="SAM" id="Coils"/>
    </source>
</evidence>
<evidence type="ECO:0000259" key="9">
    <source>
        <dbReference type="PROSITE" id="PS50217"/>
    </source>
</evidence>
<keyword evidence="4" id="KW-0238">DNA-binding</keyword>
<organism evidence="10 11">
    <name type="scientific">Cymbomonas tetramitiformis</name>
    <dbReference type="NCBI Taxonomy" id="36881"/>
    <lineage>
        <taxon>Eukaryota</taxon>
        <taxon>Viridiplantae</taxon>
        <taxon>Chlorophyta</taxon>
        <taxon>Pyramimonadophyceae</taxon>
        <taxon>Pyramimonadales</taxon>
        <taxon>Pyramimonadaceae</taxon>
        <taxon>Cymbomonas</taxon>
    </lineage>
</organism>
<evidence type="ECO:0000313" key="10">
    <source>
        <dbReference type="EMBL" id="KAK3264119.1"/>
    </source>
</evidence>
<name>A0AAE0FQE3_9CHLO</name>
<dbReference type="EMBL" id="LGRX02014781">
    <property type="protein sequence ID" value="KAK3264119.1"/>
    <property type="molecule type" value="Genomic_DNA"/>
</dbReference>
<dbReference type="SMART" id="SM00338">
    <property type="entry name" value="BRLZ"/>
    <property type="match status" value="1"/>
</dbReference>
<comment type="caution">
    <text evidence="10">The sequence shown here is derived from an EMBL/GenBank/DDBJ whole genome shotgun (WGS) entry which is preliminary data.</text>
</comment>
<evidence type="ECO:0000256" key="4">
    <source>
        <dbReference type="ARBA" id="ARBA00023125"/>
    </source>
</evidence>
<reference evidence="10 11" key="1">
    <citation type="journal article" date="2015" name="Genome Biol. Evol.">
        <title>Comparative Genomics of a Bacterivorous Green Alga Reveals Evolutionary Causalities and Consequences of Phago-Mixotrophic Mode of Nutrition.</title>
        <authorList>
            <person name="Burns J.A."/>
            <person name="Paasch A."/>
            <person name="Narechania A."/>
            <person name="Kim E."/>
        </authorList>
    </citation>
    <scope>NUCLEOTIDE SEQUENCE [LARGE SCALE GENOMIC DNA]</scope>
    <source>
        <strain evidence="10 11">PLY_AMNH</strain>
    </source>
</reference>
<evidence type="ECO:0000256" key="5">
    <source>
        <dbReference type="ARBA" id="ARBA00023163"/>
    </source>
</evidence>
<feature type="region of interest" description="Disordered" evidence="8">
    <location>
        <begin position="51"/>
        <end position="81"/>
    </location>
</feature>
<evidence type="ECO:0000256" key="1">
    <source>
        <dbReference type="ARBA" id="ARBA00004123"/>
    </source>
</evidence>
<gene>
    <name evidence="10" type="ORF">CYMTET_27120</name>
</gene>
<feature type="domain" description="BZIP" evidence="9">
    <location>
        <begin position="161"/>
        <end position="224"/>
    </location>
</feature>
<keyword evidence="3" id="KW-0805">Transcription regulation</keyword>
<dbReference type="PANTHER" id="PTHR47416:SF3">
    <property type="entry name" value="BZIP TRANSCRIPTION FACTOR 17-RELATED"/>
    <property type="match status" value="1"/>
</dbReference>
<keyword evidence="7" id="KW-0175">Coiled coil</keyword>
<feature type="compositionally biased region" description="Basic and acidic residues" evidence="8">
    <location>
        <begin position="563"/>
        <end position="572"/>
    </location>
</feature>
<accession>A0AAE0FQE3</accession>
<dbReference type="Pfam" id="PF00170">
    <property type="entry name" value="bZIP_1"/>
    <property type="match status" value="1"/>
</dbReference>
<sequence>MGTPEAYAGVSVVPRDFGPGQDDWMSFFLSESAEISEHVELEGCDVDWLAEATPQDETRDGGGNSPQGSTNGPGTPEHSFEVVDGAESTGLNTISYSCQPELSNHTGPTAATNQGPNIHFHQEYPRELESKPQTVQAQCAGEESEENSQPYLLEDGTEETEQKRQARLLRNRESAQLSRHRKKVQLDDLERRCRGLQSQNSELHSLVARLAADNSALRQQLAVYSNQQHLGPHMGASAAAGAFGQPASARQIGLLPLGPDGRPVQPKVPLPPLRGSSPGSTKVTLLPAVAPPLPIPLQPAASPPLTTIQTPPLITPASTPSRVRGATTGEPRKKKVKRDGPGLIKAATAVTTLFSIFSFVFVSFPFQSMLGADTAFSALAGQSSYAMPYERRAIGRVLTSLEEEVAPSGLNTSRVKPLNDSANWAATELAKTTLQAISASNESLTVVNGSEAVELLREANRPRGMRWAQIHKQQQKMPKKEEEDAEEKPMSTIIPYESMPEHTRKTVVTDMQSLALSRWAAEGRRTFEEGKIPWMSWGSSEGFAGMMPASCSEVFQFEADAATDPRKTDQHLSRHVSPPRGVKGPRALEQRWSDGAWVALPAQDEPLDAPADTGVPSSEEAPRIPSGANDAPSDKKVGARVADDFTSADQSNVVVSMLVPPPEKVAKEEQANSLSQVFVMVFMAQQSKYVTFACHLPHVMG</sequence>
<dbReference type="GO" id="GO:0003677">
    <property type="term" value="F:DNA binding"/>
    <property type="evidence" value="ECO:0007669"/>
    <property type="project" value="UniProtKB-KW"/>
</dbReference>
<dbReference type="GO" id="GO:0003700">
    <property type="term" value="F:DNA-binding transcription factor activity"/>
    <property type="evidence" value="ECO:0007669"/>
    <property type="project" value="InterPro"/>
</dbReference>
<feature type="region of interest" description="Disordered" evidence="8">
    <location>
        <begin position="310"/>
        <end position="339"/>
    </location>
</feature>
<keyword evidence="6" id="KW-0539">Nucleus</keyword>
<feature type="region of interest" description="Disordered" evidence="8">
    <location>
        <begin position="562"/>
        <end position="586"/>
    </location>
</feature>
<feature type="compositionally biased region" description="Polar residues" evidence="8">
    <location>
        <begin position="97"/>
        <end position="116"/>
    </location>
</feature>
<evidence type="ECO:0000256" key="3">
    <source>
        <dbReference type="ARBA" id="ARBA00023015"/>
    </source>
</evidence>
<dbReference type="PANTHER" id="PTHR47416">
    <property type="entry name" value="BASIC-LEUCINE ZIPPER TRANSCRIPTION FACTOR F-RELATED"/>
    <property type="match status" value="1"/>
</dbReference>
<keyword evidence="11" id="KW-1185">Reference proteome</keyword>
<dbReference type="Proteomes" id="UP001190700">
    <property type="component" value="Unassembled WGS sequence"/>
</dbReference>
<dbReference type="InterPro" id="IPR004827">
    <property type="entry name" value="bZIP"/>
</dbReference>
<evidence type="ECO:0000256" key="8">
    <source>
        <dbReference type="SAM" id="MobiDB-lite"/>
    </source>
</evidence>
<dbReference type="SUPFAM" id="SSF57959">
    <property type="entry name" value="Leucine zipper domain"/>
    <property type="match status" value="1"/>
</dbReference>
<protein>
    <recommendedName>
        <fullName evidence="9">BZIP domain-containing protein</fullName>
    </recommendedName>
</protein>
<comment type="similarity">
    <text evidence="2">Belongs to the bZIP family.</text>
</comment>
<evidence type="ECO:0000256" key="2">
    <source>
        <dbReference type="ARBA" id="ARBA00007163"/>
    </source>
</evidence>
<dbReference type="PROSITE" id="PS50217">
    <property type="entry name" value="BZIP"/>
    <property type="match status" value="1"/>
</dbReference>
<proteinExistence type="inferred from homology"/>
<dbReference type="GO" id="GO:0005634">
    <property type="term" value="C:nucleus"/>
    <property type="evidence" value="ECO:0007669"/>
    <property type="project" value="UniProtKB-SubCell"/>
</dbReference>
<dbReference type="AlphaFoldDB" id="A0AAE0FQE3"/>
<dbReference type="Gene3D" id="1.20.5.170">
    <property type="match status" value="1"/>
</dbReference>
<dbReference type="CDD" id="cd14704">
    <property type="entry name" value="bZIP_HY5-like"/>
    <property type="match status" value="1"/>
</dbReference>
<feature type="region of interest" description="Disordered" evidence="8">
    <location>
        <begin position="605"/>
        <end position="636"/>
    </location>
</feature>
<feature type="coiled-coil region" evidence="7">
    <location>
        <begin position="172"/>
        <end position="227"/>
    </location>
</feature>
<dbReference type="InterPro" id="IPR046347">
    <property type="entry name" value="bZIP_sf"/>
</dbReference>
<evidence type="ECO:0000313" key="11">
    <source>
        <dbReference type="Proteomes" id="UP001190700"/>
    </source>
</evidence>
<keyword evidence="5" id="KW-0804">Transcription</keyword>
<evidence type="ECO:0000256" key="6">
    <source>
        <dbReference type="ARBA" id="ARBA00023242"/>
    </source>
</evidence>